<keyword evidence="4 9" id="KW-0808">Transferase</keyword>
<dbReference type="PRINTS" id="PR01100">
    <property type="entry name" value="SHIKIMTKNASE"/>
</dbReference>
<evidence type="ECO:0000256" key="1">
    <source>
        <dbReference type="ARBA" id="ARBA00004761"/>
    </source>
</evidence>
<reference evidence="10 11" key="1">
    <citation type="submission" date="2023-09" db="EMBL/GenBank/DDBJ databases">
        <authorList>
            <person name="Rey-Velasco X."/>
        </authorList>
    </citation>
    <scope>NUCLEOTIDE SEQUENCE [LARGE SCALE GENOMIC DNA]</scope>
    <source>
        <strain evidence="10 11">P007</strain>
    </source>
</reference>
<comment type="pathway">
    <text evidence="1">Carbohydrate acid metabolism.</text>
</comment>
<name>A0ABU3BI22_9FLAO</name>
<comment type="similarity">
    <text evidence="2 9">Belongs to the gluconokinase GntK/GntV family.</text>
</comment>
<dbReference type="PANTHER" id="PTHR43442">
    <property type="entry name" value="GLUCONOKINASE-RELATED"/>
    <property type="match status" value="1"/>
</dbReference>
<sequence length="164" mass="18528">MNKPIFIVMGVSGTGKTTIGQLLSKSYDVPFFDGDDYHPKENIVKMSSGEALDDNDRQGWLESLNKLAIEQAKSGAIIACSALKEKYRLILQNNIEKQMVFVYLKGTFEQVKRRLEQRKGHFMSSVLLKSQFDTLEEPIDAIVVSIQATPQDIVAKIKDQYKLN</sequence>
<evidence type="ECO:0000256" key="4">
    <source>
        <dbReference type="ARBA" id="ARBA00022679"/>
    </source>
</evidence>
<dbReference type="NCBIfam" id="TIGR01313">
    <property type="entry name" value="therm_gnt_kin"/>
    <property type="match status" value="1"/>
</dbReference>
<evidence type="ECO:0000256" key="8">
    <source>
        <dbReference type="ARBA" id="ARBA00048090"/>
    </source>
</evidence>
<dbReference type="GO" id="GO:0046316">
    <property type="term" value="F:gluconokinase activity"/>
    <property type="evidence" value="ECO:0007669"/>
    <property type="project" value="UniProtKB-EC"/>
</dbReference>
<evidence type="ECO:0000256" key="2">
    <source>
        <dbReference type="ARBA" id="ARBA00008420"/>
    </source>
</evidence>
<proteinExistence type="inferred from homology"/>
<comment type="catalytic activity">
    <reaction evidence="8 9">
        <text>D-gluconate + ATP = 6-phospho-D-gluconate + ADP + H(+)</text>
        <dbReference type="Rhea" id="RHEA:19433"/>
        <dbReference type="ChEBI" id="CHEBI:15378"/>
        <dbReference type="ChEBI" id="CHEBI:18391"/>
        <dbReference type="ChEBI" id="CHEBI:30616"/>
        <dbReference type="ChEBI" id="CHEBI:58759"/>
        <dbReference type="ChEBI" id="CHEBI:456216"/>
        <dbReference type="EC" id="2.7.1.12"/>
    </reaction>
</comment>
<evidence type="ECO:0000256" key="5">
    <source>
        <dbReference type="ARBA" id="ARBA00022741"/>
    </source>
</evidence>
<protein>
    <recommendedName>
        <fullName evidence="3 9">Gluconokinase</fullName>
        <ecNumber evidence="3 9">2.7.1.12</ecNumber>
    </recommendedName>
</protein>
<evidence type="ECO:0000256" key="7">
    <source>
        <dbReference type="ARBA" id="ARBA00022840"/>
    </source>
</evidence>
<dbReference type="EC" id="2.7.1.12" evidence="3 9"/>
<dbReference type="RefSeq" id="WP_311387795.1">
    <property type="nucleotide sequence ID" value="NZ_JAVRHU010000002.1"/>
</dbReference>
<dbReference type="CDD" id="cd02021">
    <property type="entry name" value="GntK"/>
    <property type="match status" value="1"/>
</dbReference>
<dbReference type="EMBL" id="JAVRHU010000002">
    <property type="protein sequence ID" value="MDT0621789.1"/>
    <property type="molecule type" value="Genomic_DNA"/>
</dbReference>
<dbReference type="InterPro" id="IPR027417">
    <property type="entry name" value="P-loop_NTPase"/>
</dbReference>
<evidence type="ECO:0000313" key="10">
    <source>
        <dbReference type="EMBL" id="MDT0621789.1"/>
    </source>
</evidence>
<gene>
    <name evidence="10" type="ORF">RM520_09135</name>
</gene>
<dbReference type="Pfam" id="PF01202">
    <property type="entry name" value="SKI"/>
    <property type="match status" value="1"/>
</dbReference>
<evidence type="ECO:0000256" key="6">
    <source>
        <dbReference type="ARBA" id="ARBA00022777"/>
    </source>
</evidence>
<dbReference type="InterPro" id="IPR031322">
    <property type="entry name" value="Shikimate/glucono_kinase"/>
</dbReference>
<keyword evidence="11" id="KW-1185">Reference proteome</keyword>
<evidence type="ECO:0000256" key="3">
    <source>
        <dbReference type="ARBA" id="ARBA00012054"/>
    </source>
</evidence>
<evidence type="ECO:0000313" key="11">
    <source>
        <dbReference type="Proteomes" id="UP001250662"/>
    </source>
</evidence>
<accession>A0ABU3BI22</accession>
<organism evidence="10 11">
    <name type="scientific">Croceitalea vernalis</name>
    <dbReference type="NCBI Taxonomy" id="3075599"/>
    <lineage>
        <taxon>Bacteria</taxon>
        <taxon>Pseudomonadati</taxon>
        <taxon>Bacteroidota</taxon>
        <taxon>Flavobacteriia</taxon>
        <taxon>Flavobacteriales</taxon>
        <taxon>Flavobacteriaceae</taxon>
        <taxon>Croceitalea</taxon>
    </lineage>
</organism>
<keyword evidence="7 9" id="KW-0067">ATP-binding</keyword>
<dbReference type="Gene3D" id="3.40.50.300">
    <property type="entry name" value="P-loop containing nucleotide triphosphate hydrolases"/>
    <property type="match status" value="1"/>
</dbReference>
<dbReference type="Proteomes" id="UP001250662">
    <property type="component" value="Unassembled WGS sequence"/>
</dbReference>
<dbReference type="SUPFAM" id="SSF52540">
    <property type="entry name" value="P-loop containing nucleoside triphosphate hydrolases"/>
    <property type="match status" value="1"/>
</dbReference>
<evidence type="ECO:0000256" key="9">
    <source>
        <dbReference type="RuleBase" id="RU363066"/>
    </source>
</evidence>
<comment type="caution">
    <text evidence="10">The sequence shown here is derived from an EMBL/GenBank/DDBJ whole genome shotgun (WGS) entry which is preliminary data.</text>
</comment>
<dbReference type="InterPro" id="IPR006001">
    <property type="entry name" value="Therm_gnt_kin"/>
</dbReference>
<keyword evidence="6 9" id="KW-0418">Kinase</keyword>
<dbReference type="PANTHER" id="PTHR43442:SF3">
    <property type="entry name" value="GLUCONOKINASE-RELATED"/>
    <property type="match status" value="1"/>
</dbReference>
<keyword evidence="5 9" id="KW-0547">Nucleotide-binding</keyword>